<proteinExistence type="predicted"/>
<gene>
    <name evidence="1" type="ORF">Glove_19g425</name>
</gene>
<dbReference type="EMBL" id="PQFF01000017">
    <property type="protein sequence ID" value="RHZ89003.1"/>
    <property type="molecule type" value="Genomic_DNA"/>
</dbReference>
<name>A0A397JVV2_9GLOM</name>
<keyword evidence="2" id="KW-1185">Reference proteome</keyword>
<protein>
    <submittedName>
        <fullName evidence="1">Uncharacterized protein</fullName>
    </submittedName>
</protein>
<reference evidence="1 2" key="1">
    <citation type="submission" date="2018-08" db="EMBL/GenBank/DDBJ databases">
        <title>Genome and evolution of the arbuscular mycorrhizal fungus Diversispora epigaea (formerly Glomus versiforme) and its bacterial endosymbionts.</title>
        <authorList>
            <person name="Sun X."/>
            <person name="Fei Z."/>
            <person name="Harrison M."/>
        </authorList>
    </citation>
    <scope>NUCLEOTIDE SEQUENCE [LARGE SCALE GENOMIC DNA]</scope>
    <source>
        <strain evidence="1 2">IT104</strain>
    </source>
</reference>
<evidence type="ECO:0000313" key="2">
    <source>
        <dbReference type="Proteomes" id="UP000266861"/>
    </source>
</evidence>
<dbReference type="Proteomes" id="UP000266861">
    <property type="component" value="Unassembled WGS sequence"/>
</dbReference>
<dbReference type="AlphaFoldDB" id="A0A397JVV2"/>
<organism evidence="1 2">
    <name type="scientific">Diversispora epigaea</name>
    <dbReference type="NCBI Taxonomy" id="1348612"/>
    <lineage>
        <taxon>Eukaryota</taxon>
        <taxon>Fungi</taxon>
        <taxon>Fungi incertae sedis</taxon>
        <taxon>Mucoromycota</taxon>
        <taxon>Glomeromycotina</taxon>
        <taxon>Glomeromycetes</taxon>
        <taxon>Diversisporales</taxon>
        <taxon>Diversisporaceae</taxon>
        <taxon>Diversispora</taxon>
    </lineage>
</organism>
<sequence length="72" mass="7980">MLNYYLKFNFILINNSSTTSVTSLTSTTLAAPPTTNHKSGRPRKIQKVDTTNITADLNKKVLLEGNLMFSGF</sequence>
<evidence type="ECO:0000313" key="1">
    <source>
        <dbReference type="EMBL" id="RHZ89003.1"/>
    </source>
</evidence>
<accession>A0A397JVV2</accession>
<comment type="caution">
    <text evidence="1">The sequence shown here is derived from an EMBL/GenBank/DDBJ whole genome shotgun (WGS) entry which is preliminary data.</text>
</comment>